<keyword evidence="5" id="KW-0547">Nucleotide-binding</keyword>
<feature type="domain" description="tRNA(Ile)-lysidine synthase substrate-binding" evidence="9">
    <location>
        <begin position="246"/>
        <end position="313"/>
    </location>
</feature>
<dbReference type="EMBL" id="CAEZXW010000060">
    <property type="protein sequence ID" value="CAB4707383.1"/>
    <property type="molecule type" value="Genomic_DNA"/>
</dbReference>
<dbReference type="InterPro" id="IPR012094">
    <property type="entry name" value="tRNA_Ile_lys_synt"/>
</dbReference>
<evidence type="ECO:0000259" key="8">
    <source>
        <dbReference type="Pfam" id="PF01171"/>
    </source>
</evidence>
<comment type="catalytic activity">
    <reaction evidence="7">
        <text>cytidine(34) in tRNA(Ile2) + L-lysine + ATP = lysidine(34) in tRNA(Ile2) + AMP + diphosphate + H(+)</text>
        <dbReference type="Rhea" id="RHEA:43744"/>
        <dbReference type="Rhea" id="RHEA-COMP:10625"/>
        <dbReference type="Rhea" id="RHEA-COMP:10670"/>
        <dbReference type="ChEBI" id="CHEBI:15378"/>
        <dbReference type="ChEBI" id="CHEBI:30616"/>
        <dbReference type="ChEBI" id="CHEBI:32551"/>
        <dbReference type="ChEBI" id="CHEBI:33019"/>
        <dbReference type="ChEBI" id="CHEBI:82748"/>
        <dbReference type="ChEBI" id="CHEBI:83665"/>
        <dbReference type="ChEBI" id="CHEBI:456215"/>
        <dbReference type="EC" id="6.3.4.19"/>
    </reaction>
</comment>
<dbReference type="InterPro" id="IPR015262">
    <property type="entry name" value="tRNA_Ile_lys_synt_subst-bd"/>
</dbReference>
<evidence type="ECO:0000256" key="2">
    <source>
        <dbReference type="ARBA" id="ARBA00022490"/>
    </source>
</evidence>
<dbReference type="PANTHER" id="PTHR43033:SF1">
    <property type="entry name" value="TRNA(ILE)-LYSIDINE SYNTHASE-RELATED"/>
    <property type="match status" value="1"/>
</dbReference>
<dbReference type="CDD" id="cd01992">
    <property type="entry name" value="TilS_N"/>
    <property type="match status" value="1"/>
</dbReference>
<dbReference type="GO" id="GO:0005524">
    <property type="term" value="F:ATP binding"/>
    <property type="evidence" value="ECO:0007669"/>
    <property type="project" value="UniProtKB-KW"/>
</dbReference>
<evidence type="ECO:0000256" key="6">
    <source>
        <dbReference type="ARBA" id="ARBA00022840"/>
    </source>
</evidence>
<evidence type="ECO:0000256" key="7">
    <source>
        <dbReference type="ARBA" id="ARBA00048539"/>
    </source>
</evidence>
<dbReference type="GO" id="GO:0032267">
    <property type="term" value="F:tRNA(Ile)-lysidine synthase activity"/>
    <property type="evidence" value="ECO:0007669"/>
    <property type="project" value="UniProtKB-EC"/>
</dbReference>
<dbReference type="GO" id="GO:0008033">
    <property type="term" value="P:tRNA processing"/>
    <property type="evidence" value="ECO:0007669"/>
    <property type="project" value="UniProtKB-KW"/>
</dbReference>
<dbReference type="Gene3D" id="3.40.50.620">
    <property type="entry name" value="HUPs"/>
    <property type="match status" value="1"/>
</dbReference>
<proteinExistence type="inferred from homology"/>
<dbReference type="HAMAP" id="MF_01161">
    <property type="entry name" value="tRNA_Ile_lys_synt"/>
    <property type="match status" value="1"/>
</dbReference>
<dbReference type="SUPFAM" id="SSF82829">
    <property type="entry name" value="MesJ substrate recognition domain-like"/>
    <property type="match status" value="1"/>
</dbReference>
<dbReference type="InterPro" id="IPR012795">
    <property type="entry name" value="tRNA_Ile_lys_synt_N"/>
</dbReference>
<evidence type="ECO:0000256" key="3">
    <source>
        <dbReference type="ARBA" id="ARBA00022598"/>
    </source>
</evidence>
<keyword evidence="6" id="KW-0067">ATP-binding</keyword>
<keyword evidence="3" id="KW-0436">Ligase</keyword>
<feature type="domain" description="tRNA(Ile)-lysidine/2-thiocytidine synthase N-terminal" evidence="8">
    <location>
        <begin position="28"/>
        <end position="200"/>
    </location>
</feature>
<dbReference type="AlphaFoldDB" id="A0A6J6QD77"/>
<reference evidence="10" key="1">
    <citation type="submission" date="2020-05" db="EMBL/GenBank/DDBJ databases">
        <authorList>
            <person name="Chiriac C."/>
            <person name="Salcher M."/>
            <person name="Ghai R."/>
            <person name="Kavagutti S V."/>
        </authorList>
    </citation>
    <scope>NUCLEOTIDE SEQUENCE</scope>
</reference>
<protein>
    <recommendedName>
        <fullName evidence="1">tRNA(Ile)-lysidine synthetase</fullName>
        <ecNumber evidence="1">6.3.4.19</ecNumber>
    </recommendedName>
</protein>
<keyword evidence="4" id="KW-0819">tRNA processing</keyword>
<evidence type="ECO:0000256" key="1">
    <source>
        <dbReference type="ARBA" id="ARBA00013267"/>
    </source>
</evidence>
<evidence type="ECO:0000256" key="5">
    <source>
        <dbReference type="ARBA" id="ARBA00022741"/>
    </source>
</evidence>
<accession>A0A6J6QD77</accession>
<keyword evidence="2" id="KW-0963">Cytoplasm</keyword>
<dbReference type="InterPro" id="IPR014729">
    <property type="entry name" value="Rossmann-like_a/b/a_fold"/>
</dbReference>
<evidence type="ECO:0000259" key="9">
    <source>
        <dbReference type="Pfam" id="PF09179"/>
    </source>
</evidence>
<dbReference type="SUPFAM" id="SSF52402">
    <property type="entry name" value="Adenine nucleotide alpha hydrolases-like"/>
    <property type="match status" value="1"/>
</dbReference>
<name>A0A6J6QD77_9ZZZZ</name>
<gene>
    <name evidence="10" type="ORF">UFOPK2593_00964</name>
</gene>
<dbReference type="InterPro" id="IPR011063">
    <property type="entry name" value="TilS/TtcA_N"/>
</dbReference>
<evidence type="ECO:0000256" key="4">
    <source>
        <dbReference type="ARBA" id="ARBA00022694"/>
    </source>
</evidence>
<dbReference type="GO" id="GO:0005737">
    <property type="term" value="C:cytoplasm"/>
    <property type="evidence" value="ECO:0007669"/>
    <property type="project" value="InterPro"/>
</dbReference>
<dbReference type="Gene3D" id="1.20.59.20">
    <property type="match status" value="1"/>
</dbReference>
<dbReference type="NCBIfam" id="TIGR02432">
    <property type="entry name" value="lysidine_TilS_N"/>
    <property type="match status" value="1"/>
</dbReference>
<dbReference type="PANTHER" id="PTHR43033">
    <property type="entry name" value="TRNA(ILE)-LYSIDINE SYNTHASE-RELATED"/>
    <property type="match status" value="1"/>
</dbReference>
<sequence>MVTHSEELLELRTAVRADLALLAAGDRIVIACSGGADSIALAYALSLEAPKMALALSAVTIDHGLQENSAEVASACATFLSTLNIPTEIINVVVGTQGGLEAAARDARYGALAAHAKSVGAVAVYLAHSLDDQAESVLLGLARGSGPRSIAGMSGVSGIYRRPALGIRRTCLRSVAESLGHIFDDPMNVDTHFLRVKIRTQLIPALDEALGGGVPQALARTALLIQDDLAALDALAGEHFAQNPDLEVARLSAQPKAVRTRVLRLALLGAGLDGGLLTYEHLDRGDQLLVDWHGQGEISLPGGLSLARKSGRLILSPLGVGKP</sequence>
<organism evidence="10">
    <name type="scientific">freshwater metagenome</name>
    <dbReference type="NCBI Taxonomy" id="449393"/>
    <lineage>
        <taxon>unclassified sequences</taxon>
        <taxon>metagenomes</taxon>
        <taxon>ecological metagenomes</taxon>
    </lineage>
</organism>
<evidence type="ECO:0000313" key="10">
    <source>
        <dbReference type="EMBL" id="CAB4707383.1"/>
    </source>
</evidence>
<dbReference type="Pfam" id="PF01171">
    <property type="entry name" value="ATP_bind_3"/>
    <property type="match status" value="1"/>
</dbReference>
<dbReference type="EC" id="6.3.4.19" evidence="1"/>
<dbReference type="Pfam" id="PF09179">
    <property type="entry name" value="TilS"/>
    <property type="match status" value="1"/>
</dbReference>